<evidence type="ECO:0000313" key="2">
    <source>
        <dbReference type="Proteomes" id="UP000664940"/>
    </source>
</evidence>
<comment type="caution">
    <text evidence="1">The sequence shown here is derived from an EMBL/GenBank/DDBJ whole genome shotgun (WGS) entry which is preliminary data.</text>
</comment>
<accession>A0A833ZE25</accession>
<dbReference type="Proteomes" id="UP000664940">
    <property type="component" value="Unassembled WGS sequence"/>
</dbReference>
<sequence>MRQLGGTSRASCALYPARVPASWNLGSMTSPQEKPPRSIQAPRDCGVSIRWPGSSQDFPHHPENAWPSRWRGTVEDQRLRETHLPRSRGISLPFLGMPRAHAPSSHAVPFLHPSYSRALACQTLPLPQAPPGVR</sequence>
<gene>
    <name evidence="1" type="ORF">HJG60_012239</name>
</gene>
<evidence type="ECO:0000313" key="1">
    <source>
        <dbReference type="EMBL" id="KAF6090869.1"/>
    </source>
</evidence>
<protein>
    <submittedName>
        <fullName evidence="1">Uncharacterized protein</fullName>
    </submittedName>
</protein>
<dbReference type="AlphaFoldDB" id="A0A833ZE25"/>
<name>A0A833ZE25_9CHIR</name>
<reference evidence="1 2" key="1">
    <citation type="journal article" date="2020" name="Nature">
        <title>Six reference-quality genomes reveal evolution of bat adaptations.</title>
        <authorList>
            <person name="Jebb D."/>
            <person name="Huang Z."/>
            <person name="Pippel M."/>
            <person name="Hughes G.M."/>
            <person name="Lavrichenko K."/>
            <person name="Devanna P."/>
            <person name="Winkler S."/>
            <person name="Jermiin L.S."/>
            <person name="Skirmuntt E.C."/>
            <person name="Katzourakis A."/>
            <person name="Burkitt-Gray L."/>
            <person name="Ray D.A."/>
            <person name="Sullivan K.A.M."/>
            <person name="Roscito J.G."/>
            <person name="Kirilenko B.M."/>
            <person name="Davalos L.M."/>
            <person name="Corthals A.P."/>
            <person name="Power M.L."/>
            <person name="Jones G."/>
            <person name="Ransome R.D."/>
            <person name="Dechmann D.K.N."/>
            <person name="Locatelli A.G."/>
            <person name="Puechmaille S.J."/>
            <person name="Fedrigo O."/>
            <person name="Jarvis E.D."/>
            <person name="Hiller M."/>
            <person name="Vernes S.C."/>
            <person name="Myers E.W."/>
            <person name="Teeling E.C."/>
        </authorList>
    </citation>
    <scope>NUCLEOTIDE SEQUENCE [LARGE SCALE GENOMIC DNA]</scope>
    <source>
        <strain evidence="1">Bat1K_MPI-CBG_1</strain>
    </source>
</reference>
<dbReference type="EMBL" id="JABVXQ010000009">
    <property type="protein sequence ID" value="KAF6090869.1"/>
    <property type="molecule type" value="Genomic_DNA"/>
</dbReference>
<organism evidence="1 2">
    <name type="scientific">Phyllostomus discolor</name>
    <name type="common">pale spear-nosed bat</name>
    <dbReference type="NCBI Taxonomy" id="89673"/>
    <lineage>
        <taxon>Eukaryota</taxon>
        <taxon>Metazoa</taxon>
        <taxon>Chordata</taxon>
        <taxon>Craniata</taxon>
        <taxon>Vertebrata</taxon>
        <taxon>Euteleostomi</taxon>
        <taxon>Mammalia</taxon>
        <taxon>Eutheria</taxon>
        <taxon>Laurasiatheria</taxon>
        <taxon>Chiroptera</taxon>
        <taxon>Yangochiroptera</taxon>
        <taxon>Phyllostomidae</taxon>
        <taxon>Phyllostominae</taxon>
        <taxon>Phyllostomus</taxon>
    </lineage>
</organism>
<proteinExistence type="predicted"/>